<sequence>MSSIEPSPEGSTLQSCVGLRPKYIARLKQAPKFRGGSKPKKGTKP</sequence>
<reference evidence="1 2" key="1">
    <citation type="submission" date="2019-02" db="EMBL/GenBank/DDBJ databases">
        <title>Deep-cultivation of Planctomycetes and their phenomic and genomic characterization uncovers novel biology.</title>
        <authorList>
            <person name="Wiegand S."/>
            <person name="Jogler M."/>
            <person name="Boedeker C."/>
            <person name="Pinto D."/>
            <person name="Vollmers J."/>
            <person name="Rivas-Marin E."/>
            <person name="Kohn T."/>
            <person name="Peeters S.H."/>
            <person name="Heuer A."/>
            <person name="Rast P."/>
            <person name="Oberbeckmann S."/>
            <person name="Bunk B."/>
            <person name="Jeske O."/>
            <person name="Meyerdierks A."/>
            <person name="Storesund J.E."/>
            <person name="Kallscheuer N."/>
            <person name="Luecker S."/>
            <person name="Lage O.M."/>
            <person name="Pohl T."/>
            <person name="Merkel B.J."/>
            <person name="Hornburger P."/>
            <person name="Mueller R.-W."/>
            <person name="Bruemmer F."/>
            <person name="Labrenz M."/>
            <person name="Spormann A.M."/>
            <person name="Op Den Camp H."/>
            <person name="Overmann J."/>
            <person name="Amann R."/>
            <person name="Jetten M.S.M."/>
            <person name="Mascher T."/>
            <person name="Medema M.H."/>
            <person name="Devos D.P."/>
            <person name="Kaster A.-K."/>
            <person name="Ovreas L."/>
            <person name="Rohde M."/>
            <person name="Galperin M.Y."/>
            <person name="Jogler C."/>
        </authorList>
    </citation>
    <scope>NUCLEOTIDE SEQUENCE [LARGE SCALE GENOMIC DNA]</scope>
    <source>
        <strain evidence="1 2">Q31b</strain>
    </source>
</reference>
<evidence type="ECO:0000313" key="1">
    <source>
        <dbReference type="EMBL" id="TWU43772.1"/>
    </source>
</evidence>
<keyword evidence="2" id="KW-1185">Reference proteome</keyword>
<name>A0A5C6E4C4_9BACT</name>
<protein>
    <submittedName>
        <fullName evidence="1">Uncharacterized protein</fullName>
    </submittedName>
</protein>
<dbReference type="Proteomes" id="UP000315471">
    <property type="component" value="Unassembled WGS sequence"/>
</dbReference>
<gene>
    <name evidence="1" type="ORF">Q31b_13040</name>
</gene>
<comment type="caution">
    <text evidence="1">The sequence shown here is derived from an EMBL/GenBank/DDBJ whole genome shotgun (WGS) entry which is preliminary data.</text>
</comment>
<dbReference type="AlphaFoldDB" id="A0A5C6E4C4"/>
<organism evidence="1 2">
    <name type="scientific">Novipirellula aureliae</name>
    <dbReference type="NCBI Taxonomy" id="2527966"/>
    <lineage>
        <taxon>Bacteria</taxon>
        <taxon>Pseudomonadati</taxon>
        <taxon>Planctomycetota</taxon>
        <taxon>Planctomycetia</taxon>
        <taxon>Pirellulales</taxon>
        <taxon>Pirellulaceae</taxon>
        <taxon>Novipirellula</taxon>
    </lineage>
</organism>
<accession>A0A5C6E4C4</accession>
<evidence type="ECO:0000313" key="2">
    <source>
        <dbReference type="Proteomes" id="UP000315471"/>
    </source>
</evidence>
<proteinExistence type="predicted"/>
<dbReference type="EMBL" id="SJPY01000002">
    <property type="protein sequence ID" value="TWU43772.1"/>
    <property type="molecule type" value="Genomic_DNA"/>
</dbReference>